<dbReference type="PROSITE" id="PS50297">
    <property type="entry name" value="ANK_REP_REGION"/>
    <property type="match status" value="1"/>
</dbReference>
<evidence type="ECO:0000256" key="5">
    <source>
        <dbReference type="ARBA" id="ARBA00023136"/>
    </source>
</evidence>
<comment type="similarity">
    <text evidence="7">Belongs to the DHHC palmitoyltransferase family.</text>
</comment>
<name>A0A7R8WA71_9CRUS</name>
<dbReference type="EMBL" id="OB660510">
    <property type="protein sequence ID" value="CAD7225142.1"/>
    <property type="molecule type" value="Genomic_DNA"/>
</dbReference>
<dbReference type="InterPro" id="IPR001594">
    <property type="entry name" value="Palmitoyltrfase_DHHC"/>
</dbReference>
<evidence type="ECO:0000313" key="9">
    <source>
        <dbReference type="EMBL" id="CAD7225142.1"/>
    </source>
</evidence>
<feature type="transmembrane region" description="Helical" evidence="7">
    <location>
        <begin position="154"/>
        <end position="178"/>
    </location>
</feature>
<dbReference type="SUPFAM" id="SSF48403">
    <property type="entry name" value="Ankyrin repeat"/>
    <property type="match status" value="1"/>
</dbReference>
<gene>
    <name evidence="9" type="ORF">CTOB1V02_LOCUS3088</name>
</gene>
<organism evidence="9">
    <name type="scientific">Cyprideis torosa</name>
    <dbReference type="NCBI Taxonomy" id="163714"/>
    <lineage>
        <taxon>Eukaryota</taxon>
        <taxon>Metazoa</taxon>
        <taxon>Ecdysozoa</taxon>
        <taxon>Arthropoda</taxon>
        <taxon>Crustacea</taxon>
        <taxon>Oligostraca</taxon>
        <taxon>Ostracoda</taxon>
        <taxon>Podocopa</taxon>
        <taxon>Podocopida</taxon>
        <taxon>Cytherocopina</taxon>
        <taxon>Cytheroidea</taxon>
        <taxon>Cytherideidae</taxon>
        <taxon>Cyprideis</taxon>
    </lineage>
</organism>
<evidence type="ECO:0000256" key="3">
    <source>
        <dbReference type="ARBA" id="ARBA00022692"/>
    </source>
</evidence>
<evidence type="ECO:0000256" key="6">
    <source>
        <dbReference type="ARBA" id="ARBA00023315"/>
    </source>
</evidence>
<dbReference type="Pfam" id="PF01529">
    <property type="entry name" value="DHHC"/>
    <property type="match status" value="1"/>
</dbReference>
<keyword evidence="3 7" id="KW-0812">Transmembrane</keyword>
<reference evidence="9" key="1">
    <citation type="submission" date="2020-11" db="EMBL/GenBank/DDBJ databases">
        <authorList>
            <person name="Tran Van P."/>
        </authorList>
    </citation>
    <scope>NUCLEOTIDE SEQUENCE</scope>
</reference>
<keyword evidence="4 7" id="KW-1133">Transmembrane helix</keyword>
<accession>A0A7R8WA71</accession>
<evidence type="ECO:0000256" key="7">
    <source>
        <dbReference type="RuleBase" id="RU079119"/>
    </source>
</evidence>
<comment type="domain">
    <text evidence="7">The DHHC domain is required for palmitoyltransferase activity.</text>
</comment>
<dbReference type="EC" id="2.3.1.225" evidence="7"/>
<feature type="transmembrane region" description="Helical" evidence="7">
    <location>
        <begin position="363"/>
        <end position="385"/>
    </location>
</feature>
<keyword evidence="2 7" id="KW-0808">Transferase</keyword>
<keyword evidence="6 7" id="KW-0012">Acyltransferase</keyword>
<dbReference type="SMART" id="SM00248">
    <property type="entry name" value="ANK"/>
    <property type="match status" value="2"/>
</dbReference>
<proteinExistence type="inferred from homology"/>
<dbReference type="InterPro" id="IPR039859">
    <property type="entry name" value="PFA4/ZDH16/20/ERF2-like"/>
</dbReference>
<feature type="transmembrane region" description="Helical" evidence="7">
    <location>
        <begin position="323"/>
        <end position="343"/>
    </location>
</feature>
<dbReference type="InterPro" id="IPR036770">
    <property type="entry name" value="Ankyrin_rpt-contain_sf"/>
</dbReference>
<evidence type="ECO:0000256" key="1">
    <source>
        <dbReference type="ARBA" id="ARBA00004141"/>
    </source>
</evidence>
<dbReference type="OrthoDB" id="20872at2759"/>
<dbReference type="InterPro" id="IPR002110">
    <property type="entry name" value="Ankyrin_rpt"/>
</dbReference>
<evidence type="ECO:0000256" key="2">
    <source>
        <dbReference type="ARBA" id="ARBA00022679"/>
    </source>
</evidence>
<dbReference type="Gene3D" id="1.25.40.20">
    <property type="entry name" value="Ankyrin repeat-containing domain"/>
    <property type="match status" value="1"/>
</dbReference>
<sequence length="455" mass="50675">MVAAGNPQPHGHAILTDSGAAFLRAARAGNLEKVLDFLKNGIDINTCNGNGLNGLHLASKEGHVNVVQELLKRGADVHSSTKKGNTSLHISSLVSVPFSVAHALGSCALPVLMGQRRPVVRCKNCRHAFLIEAAKFLNLSRFASSPPGMEVDTVLYYLYFAAPLLLFGFGLWAVSLYTYQCIVFGILRGYVTLGVACLLGLFLLSALVAATFWEVFRRSFSSVGPQYGLSPVEFDEWDALGEDPAKQDEFALQLMRQKHLEIFEREFRTGRVRLCRPCRVFKPDRSHHCRVCGQCQLRFDHHCCILNACIGWRNHKSFLLMNVYNILFLVYVTLTAPSLFMFVHYEEVIRGSFHLYMQTLVLYSLAGAAGLGSLVLLVIAYSLLLRNRTTVEDSRPPRLASGVQRSPYDLGVRRNIEEIFGPCNLFWFLPVQSQIGNGHEFLMTIGRSDSEPGDT</sequence>
<evidence type="ECO:0000259" key="8">
    <source>
        <dbReference type="Pfam" id="PF01529"/>
    </source>
</evidence>
<dbReference type="PROSITE" id="PS50088">
    <property type="entry name" value="ANK_REPEAT"/>
    <property type="match status" value="1"/>
</dbReference>
<feature type="transmembrane region" description="Helical" evidence="7">
    <location>
        <begin position="190"/>
        <end position="213"/>
    </location>
</feature>
<dbReference type="PANTHER" id="PTHR12246">
    <property type="entry name" value="PALMITOYLTRANSFERASE ZDHHC16"/>
    <property type="match status" value="1"/>
</dbReference>
<dbReference type="PROSITE" id="PS50216">
    <property type="entry name" value="DHHC"/>
    <property type="match status" value="1"/>
</dbReference>
<comment type="subcellular location">
    <subcellularLocation>
        <location evidence="1">Membrane</location>
        <topology evidence="1">Multi-pass membrane protein</topology>
    </subcellularLocation>
</comment>
<protein>
    <recommendedName>
        <fullName evidence="7">Palmitoyltransferase</fullName>
        <ecNumber evidence="7">2.3.1.225</ecNumber>
    </recommendedName>
</protein>
<dbReference type="GO" id="GO:0019706">
    <property type="term" value="F:protein-cysteine S-palmitoyltransferase activity"/>
    <property type="evidence" value="ECO:0007669"/>
    <property type="project" value="UniProtKB-EC"/>
</dbReference>
<evidence type="ECO:0000256" key="4">
    <source>
        <dbReference type="ARBA" id="ARBA00022989"/>
    </source>
</evidence>
<feature type="domain" description="Palmitoyltransferase DHHC" evidence="8">
    <location>
        <begin position="273"/>
        <end position="393"/>
    </location>
</feature>
<keyword evidence="5 7" id="KW-0472">Membrane</keyword>
<dbReference type="Pfam" id="PF12796">
    <property type="entry name" value="Ank_2"/>
    <property type="match status" value="1"/>
</dbReference>
<dbReference type="AlphaFoldDB" id="A0A7R8WA71"/>
<dbReference type="GO" id="GO:0016020">
    <property type="term" value="C:membrane"/>
    <property type="evidence" value="ECO:0007669"/>
    <property type="project" value="UniProtKB-SubCell"/>
</dbReference>
<comment type="catalytic activity">
    <reaction evidence="7">
        <text>L-cysteinyl-[protein] + hexadecanoyl-CoA = S-hexadecanoyl-L-cysteinyl-[protein] + CoA</text>
        <dbReference type="Rhea" id="RHEA:36683"/>
        <dbReference type="Rhea" id="RHEA-COMP:10131"/>
        <dbReference type="Rhea" id="RHEA-COMP:11032"/>
        <dbReference type="ChEBI" id="CHEBI:29950"/>
        <dbReference type="ChEBI" id="CHEBI:57287"/>
        <dbReference type="ChEBI" id="CHEBI:57379"/>
        <dbReference type="ChEBI" id="CHEBI:74151"/>
        <dbReference type="EC" id="2.3.1.225"/>
    </reaction>
</comment>